<dbReference type="PANTHER" id="PTHR45650:SF3">
    <property type="entry name" value="OS01G0748500 PROTEIN"/>
    <property type="match status" value="1"/>
</dbReference>
<feature type="compositionally biased region" description="Basic and acidic residues" evidence="8">
    <location>
        <begin position="41"/>
        <end position="72"/>
    </location>
</feature>
<evidence type="ECO:0000313" key="9">
    <source>
        <dbReference type="EMBL" id="KAK9166370.1"/>
    </source>
</evidence>
<keyword evidence="10" id="KW-1185">Reference proteome</keyword>
<feature type="region of interest" description="Disordered" evidence="8">
    <location>
        <begin position="36"/>
        <end position="72"/>
    </location>
</feature>
<evidence type="ECO:0000256" key="5">
    <source>
        <dbReference type="ARBA" id="ARBA00022801"/>
    </source>
</evidence>
<dbReference type="InterPro" id="IPR051238">
    <property type="entry name" value="GDSL_esterase/lipase"/>
</dbReference>
<keyword evidence="5" id="KW-0378">Hydrolase</keyword>
<dbReference type="AlphaFoldDB" id="A0AAP0L9A7"/>
<organism evidence="9 10">
    <name type="scientific">Stephania cephalantha</name>
    <dbReference type="NCBI Taxonomy" id="152367"/>
    <lineage>
        <taxon>Eukaryota</taxon>
        <taxon>Viridiplantae</taxon>
        <taxon>Streptophyta</taxon>
        <taxon>Embryophyta</taxon>
        <taxon>Tracheophyta</taxon>
        <taxon>Spermatophyta</taxon>
        <taxon>Magnoliopsida</taxon>
        <taxon>Ranunculales</taxon>
        <taxon>Menispermaceae</taxon>
        <taxon>Menispermoideae</taxon>
        <taxon>Cissampelideae</taxon>
        <taxon>Stephania</taxon>
    </lineage>
</organism>
<dbReference type="PANTHER" id="PTHR45650">
    <property type="entry name" value="GDSL-LIKE LIPASE/ACYLHYDROLASE-RELATED"/>
    <property type="match status" value="1"/>
</dbReference>
<accession>A0AAP0L9A7</accession>
<reference evidence="9 10" key="1">
    <citation type="submission" date="2024-01" db="EMBL/GenBank/DDBJ databases">
        <title>Genome assemblies of Stephania.</title>
        <authorList>
            <person name="Yang L."/>
        </authorList>
    </citation>
    <scope>NUCLEOTIDE SEQUENCE [LARGE SCALE GENOMIC DNA]</scope>
    <source>
        <strain evidence="9">JXDWG</strain>
        <tissue evidence="9">Leaf</tissue>
    </source>
</reference>
<dbReference type="GO" id="GO:0016042">
    <property type="term" value="P:lipid catabolic process"/>
    <property type="evidence" value="ECO:0007669"/>
    <property type="project" value="UniProtKB-KW"/>
</dbReference>
<gene>
    <name evidence="9" type="ORF">Scep_001561</name>
</gene>
<name>A0AAP0L9A7_9MAGN</name>
<comment type="caution">
    <text evidence="9">The sequence shown here is derived from an EMBL/GenBank/DDBJ whole genome shotgun (WGS) entry which is preliminary data.</text>
</comment>
<dbReference type="GO" id="GO:0016787">
    <property type="term" value="F:hydrolase activity"/>
    <property type="evidence" value="ECO:0007669"/>
    <property type="project" value="UniProtKB-KW"/>
</dbReference>
<dbReference type="GO" id="GO:0005576">
    <property type="term" value="C:extracellular region"/>
    <property type="evidence" value="ECO:0007669"/>
    <property type="project" value="UniProtKB-SubCell"/>
</dbReference>
<evidence type="ECO:0000313" key="10">
    <source>
        <dbReference type="Proteomes" id="UP001419268"/>
    </source>
</evidence>
<evidence type="ECO:0000256" key="8">
    <source>
        <dbReference type="SAM" id="MobiDB-lite"/>
    </source>
</evidence>
<dbReference type="EMBL" id="JBBNAG010000001">
    <property type="protein sequence ID" value="KAK9166370.1"/>
    <property type="molecule type" value="Genomic_DNA"/>
</dbReference>
<evidence type="ECO:0000256" key="1">
    <source>
        <dbReference type="ARBA" id="ARBA00004613"/>
    </source>
</evidence>
<dbReference type="InterPro" id="IPR036514">
    <property type="entry name" value="SGNH_hydro_sf"/>
</dbReference>
<dbReference type="Proteomes" id="UP001419268">
    <property type="component" value="Unassembled WGS sequence"/>
</dbReference>
<evidence type="ECO:0000256" key="6">
    <source>
        <dbReference type="ARBA" id="ARBA00022963"/>
    </source>
</evidence>
<keyword evidence="3" id="KW-0964">Secreted</keyword>
<protein>
    <recommendedName>
        <fullName evidence="11">GDSL esterase/lipase</fullName>
    </recommendedName>
</protein>
<evidence type="ECO:0008006" key="11">
    <source>
        <dbReference type="Google" id="ProtNLM"/>
    </source>
</evidence>
<comment type="similarity">
    <text evidence="2">Belongs to the 'GDSL' lipolytic enzyme family.</text>
</comment>
<proteinExistence type="inferred from homology"/>
<feature type="compositionally biased region" description="Basic and acidic residues" evidence="8">
    <location>
        <begin position="87"/>
        <end position="116"/>
    </location>
</feature>
<evidence type="ECO:0000256" key="3">
    <source>
        <dbReference type="ARBA" id="ARBA00022525"/>
    </source>
</evidence>
<dbReference type="Gene3D" id="3.40.50.1110">
    <property type="entry name" value="SGNH hydrolase"/>
    <property type="match status" value="1"/>
</dbReference>
<evidence type="ECO:0000256" key="2">
    <source>
        <dbReference type="ARBA" id="ARBA00008668"/>
    </source>
</evidence>
<sequence length="197" mass="21514">MGPIESMAENDEYMGSVLCHPQLGPDSMSHALGLAHRSRRGGCDEAEAGRSTEVEAEADRWGGRGGGRKGEERVTVREMVTVRERGRITVREMRGSRGDGEERRGGDEKPERKREGFASIANSEDINSGRKDNNVGVVCVVSVNLFVVHEVIAAPKVPCFFVFGDSLVDNRNNNATAQLAKANYIPYGIDYSNGPKF</sequence>
<keyword evidence="4" id="KW-0732">Signal</keyword>
<evidence type="ECO:0000256" key="4">
    <source>
        <dbReference type="ARBA" id="ARBA00022729"/>
    </source>
</evidence>
<evidence type="ECO:0000256" key="7">
    <source>
        <dbReference type="ARBA" id="ARBA00023098"/>
    </source>
</evidence>
<keyword evidence="6" id="KW-0442">Lipid degradation</keyword>
<comment type="subcellular location">
    <subcellularLocation>
        <location evidence="1">Secreted</location>
    </subcellularLocation>
</comment>
<feature type="region of interest" description="Disordered" evidence="8">
    <location>
        <begin position="87"/>
        <end position="125"/>
    </location>
</feature>
<keyword evidence="7" id="KW-0443">Lipid metabolism</keyword>